<feature type="region of interest" description="Disordered" evidence="1">
    <location>
        <begin position="219"/>
        <end position="276"/>
    </location>
</feature>
<dbReference type="WBParaSite" id="EVEC_0000179201-mRNA-1">
    <property type="protein sequence ID" value="EVEC_0000179201-mRNA-1"/>
    <property type="gene ID" value="EVEC_0000179201"/>
</dbReference>
<accession>A0A0N4UWD6</accession>
<proteinExistence type="predicted"/>
<feature type="transmembrane region" description="Helical" evidence="2">
    <location>
        <begin position="44"/>
        <end position="66"/>
    </location>
</feature>
<name>A0A0N4UWD6_ENTVE</name>
<keyword evidence="2" id="KW-0812">Transmembrane</keyword>
<feature type="transmembrane region" description="Helical" evidence="2">
    <location>
        <begin position="72"/>
        <end position="91"/>
    </location>
</feature>
<gene>
    <name evidence="3" type="ORF">EVEC_LOCUS1500</name>
</gene>
<keyword evidence="2" id="KW-1133">Transmembrane helix</keyword>
<feature type="transmembrane region" description="Helical" evidence="2">
    <location>
        <begin position="138"/>
        <end position="160"/>
    </location>
</feature>
<sequence>MTATGLASGAASNDIFYALSQIQFDFYGSKYHYSICGCRLHVKIAAVVATLISFLTFLAADIFVIVVHRFAICYFLLIVGCAAFFFFFYGCRQYNRWLAVYEIGLVVVLAFAVCSLRLPESKSFEIFEGFGGIFYKTVIAIYAIFFLLNVACIIIIYRLFKLFSDRKTAISHAPHLEIYDDYRTHRNFFSSILLSAERYELPEEPICVISYPPPCPPAYEAESSSGSSSPNTARRPRRKPLRNTQRVILPQYTDFRPDVYAEPPPYDEKPEIQNYI</sequence>
<evidence type="ECO:0000313" key="4">
    <source>
        <dbReference type="Proteomes" id="UP000274131"/>
    </source>
</evidence>
<keyword evidence="4" id="KW-1185">Reference proteome</keyword>
<feature type="transmembrane region" description="Helical" evidence="2">
    <location>
        <begin position="98"/>
        <end position="118"/>
    </location>
</feature>
<reference evidence="5" key="1">
    <citation type="submission" date="2017-02" db="UniProtKB">
        <authorList>
            <consortium name="WormBaseParasite"/>
        </authorList>
    </citation>
    <scope>IDENTIFICATION</scope>
</reference>
<evidence type="ECO:0000313" key="5">
    <source>
        <dbReference type="WBParaSite" id="EVEC_0000179201-mRNA-1"/>
    </source>
</evidence>
<dbReference type="EMBL" id="UXUI01007219">
    <property type="protein sequence ID" value="VDD86357.1"/>
    <property type="molecule type" value="Genomic_DNA"/>
</dbReference>
<protein>
    <submittedName>
        <fullName evidence="5">MARVEL domain-containing protein</fullName>
    </submittedName>
</protein>
<dbReference type="Proteomes" id="UP000274131">
    <property type="component" value="Unassembled WGS sequence"/>
</dbReference>
<organism evidence="5">
    <name type="scientific">Enterobius vermicularis</name>
    <name type="common">Human pinworm</name>
    <dbReference type="NCBI Taxonomy" id="51028"/>
    <lineage>
        <taxon>Eukaryota</taxon>
        <taxon>Metazoa</taxon>
        <taxon>Ecdysozoa</taxon>
        <taxon>Nematoda</taxon>
        <taxon>Chromadorea</taxon>
        <taxon>Rhabditida</taxon>
        <taxon>Spirurina</taxon>
        <taxon>Oxyuridomorpha</taxon>
        <taxon>Oxyuroidea</taxon>
        <taxon>Oxyuridae</taxon>
        <taxon>Enterobius</taxon>
    </lineage>
</organism>
<dbReference type="OrthoDB" id="10637095at2759"/>
<evidence type="ECO:0000256" key="1">
    <source>
        <dbReference type="SAM" id="MobiDB-lite"/>
    </source>
</evidence>
<feature type="compositionally biased region" description="Low complexity" evidence="1">
    <location>
        <begin position="219"/>
        <end position="229"/>
    </location>
</feature>
<evidence type="ECO:0000313" key="3">
    <source>
        <dbReference type="EMBL" id="VDD86357.1"/>
    </source>
</evidence>
<dbReference type="AlphaFoldDB" id="A0A0N4UWD6"/>
<evidence type="ECO:0000256" key="2">
    <source>
        <dbReference type="SAM" id="Phobius"/>
    </source>
</evidence>
<feature type="compositionally biased region" description="Basic and acidic residues" evidence="1">
    <location>
        <begin position="266"/>
        <end position="276"/>
    </location>
</feature>
<reference evidence="3 4" key="2">
    <citation type="submission" date="2018-10" db="EMBL/GenBank/DDBJ databases">
        <authorList>
            <consortium name="Pathogen Informatics"/>
        </authorList>
    </citation>
    <scope>NUCLEOTIDE SEQUENCE [LARGE SCALE GENOMIC DNA]</scope>
</reference>
<keyword evidence="2" id="KW-0472">Membrane</keyword>